<sequence>MHSLDETGKPRYRAACDACRQSKVRCSGGGVCVRCKKHDYKCRYSIAHRAGKPKGSKNKATLKKLENLQAVQQGKIALSSGMGIVSTGKISRPLANPEFSQQRRKNASTHDIRARYDLGHPSLVHMRHSSHPMSRKYAFAGPALPMYPSPTSPGTEPNLWQGVTPSTQMGFYDPLEPIYGHIPSPAIAPYLPSPSEESATAFSIPSDPSTIANVCSCANRLDSSQRQLSSLDSDITMWRFDPTMGMVSNSLSSCHIFLSCAACPKSTYSGGELWILISLLDRTFDVLNHLVFHRNDRNNHGLWPEQQQQYGQIIPFTYAVALQDCILEQSVATSYQIVRALRETIDAEIGITGGVLGDINLNNNGLSSSSSSSSTGFPSPASMEAPVQELILRSDHPQQTCKTDKTKSCNASSSSDINFILQAIQRYEAVIGSMQAVITRNSAAAAATTQASSASWSIGISDIVTSPCGPYQLGTMEGFPQQPHPGHARFASYDMIGLS</sequence>
<dbReference type="GO" id="GO:0008270">
    <property type="term" value="F:zinc ion binding"/>
    <property type="evidence" value="ECO:0007669"/>
    <property type="project" value="InterPro"/>
</dbReference>
<dbReference type="SUPFAM" id="SSF57701">
    <property type="entry name" value="Zn2/Cys6 DNA-binding domain"/>
    <property type="match status" value="1"/>
</dbReference>
<evidence type="ECO:0000256" key="1">
    <source>
        <dbReference type="ARBA" id="ARBA00004123"/>
    </source>
</evidence>
<organism evidence="7 8">
    <name type="scientific">Talaromyces stipitatus (strain ATCC 10500 / CBS 375.48 / QM 6759 / NRRL 1006)</name>
    <name type="common">Penicillium stipitatum</name>
    <dbReference type="NCBI Taxonomy" id="441959"/>
    <lineage>
        <taxon>Eukaryota</taxon>
        <taxon>Fungi</taxon>
        <taxon>Dikarya</taxon>
        <taxon>Ascomycota</taxon>
        <taxon>Pezizomycotina</taxon>
        <taxon>Eurotiomycetes</taxon>
        <taxon>Eurotiomycetidae</taxon>
        <taxon>Eurotiales</taxon>
        <taxon>Trichocomaceae</taxon>
        <taxon>Talaromyces</taxon>
        <taxon>Talaromyces sect. Talaromyces</taxon>
    </lineage>
</organism>
<evidence type="ECO:0000256" key="4">
    <source>
        <dbReference type="ARBA" id="ARBA00023163"/>
    </source>
</evidence>
<keyword evidence="4" id="KW-0804">Transcription</keyword>
<evidence type="ECO:0000256" key="2">
    <source>
        <dbReference type="ARBA" id="ARBA00023015"/>
    </source>
</evidence>
<dbReference type="GO" id="GO:0000981">
    <property type="term" value="F:DNA-binding transcription factor activity, RNA polymerase II-specific"/>
    <property type="evidence" value="ECO:0007669"/>
    <property type="project" value="InterPro"/>
</dbReference>
<dbReference type="OrthoDB" id="2943660at2759"/>
<dbReference type="Pfam" id="PF00172">
    <property type="entry name" value="Zn_clus"/>
    <property type="match status" value="1"/>
</dbReference>
<keyword evidence="8" id="KW-1185">Reference proteome</keyword>
<dbReference type="PROSITE" id="PS50048">
    <property type="entry name" value="ZN2_CY6_FUNGAL_2"/>
    <property type="match status" value="1"/>
</dbReference>
<gene>
    <name evidence="7" type="ORF">TSTA_028530</name>
</gene>
<dbReference type="OMA" id="THDIRAR"/>
<dbReference type="HOGENOM" id="CLU_546497_0_0_1"/>
<dbReference type="EMBL" id="EQ962654">
    <property type="protein sequence ID" value="EED19566.1"/>
    <property type="molecule type" value="Genomic_DNA"/>
</dbReference>
<dbReference type="GO" id="GO:0045944">
    <property type="term" value="P:positive regulation of transcription by RNA polymerase II"/>
    <property type="evidence" value="ECO:0007669"/>
    <property type="project" value="TreeGrafter"/>
</dbReference>
<dbReference type="GO" id="GO:0005634">
    <property type="term" value="C:nucleus"/>
    <property type="evidence" value="ECO:0007669"/>
    <property type="project" value="UniProtKB-SubCell"/>
</dbReference>
<dbReference type="STRING" id="441959.B8M7L3"/>
<dbReference type="RefSeq" id="XP_002480000.1">
    <property type="nucleotide sequence ID" value="XM_002479955.1"/>
</dbReference>
<keyword evidence="3" id="KW-0238">DNA-binding</keyword>
<dbReference type="GO" id="GO:0043565">
    <property type="term" value="F:sequence-specific DNA binding"/>
    <property type="evidence" value="ECO:0007669"/>
    <property type="project" value="TreeGrafter"/>
</dbReference>
<dbReference type="InterPro" id="IPR051711">
    <property type="entry name" value="Stress_Response_Reg"/>
</dbReference>
<dbReference type="PROSITE" id="PS00463">
    <property type="entry name" value="ZN2_CY6_FUNGAL_1"/>
    <property type="match status" value="1"/>
</dbReference>
<dbReference type="PhylomeDB" id="B8M7L3"/>
<dbReference type="eggNOG" id="ENOG502RJUK">
    <property type="taxonomic scope" value="Eukaryota"/>
</dbReference>
<dbReference type="AlphaFoldDB" id="B8M7L3"/>
<evidence type="ECO:0000256" key="5">
    <source>
        <dbReference type="ARBA" id="ARBA00023242"/>
    </source>
</evidence>
<dbReference type="SMART" id="SM00066">
    <property type="entry name" value="GAL4"/>
    <property type="match status" value="1"/>
</dbReference>
<comment type="subcellular location">
    <subcellularLocation>
        <location evidence="1">Nucleus</location>
    </subcellularLocation>
</comment>
<proteinExistence type="predicted"/>
<keyword evidence="2" id="KW-0805">Transcription regulation</keyword>
<dbReference type="PANTHER" id="PTHR47540:SF4">
    <property type="entry name" value="TRANSCRIPTION FACTOR RGLT"/>
    <property type="match status" value="1"/>
</dbReference>
<feature type="domain" description="Zn(2)-C6 fungal-type" evidence="6">
    <location>
        <begin position="15"/>
        <end position="44"/>
    </location>
</feature>
<accession>B8M7L3</accession>
<dbReference type="Gene3D" id="4.10.240.10">
    <property type="entry name" value="Zn(2)-C6 fungal-type DNA-binding domain"/>
    <property type="match status" value="1"/>
</dbReference>
<dbReference type="CDD" id="cd00067">
    <property type="entry name" value="GAL4"/>
    <property type="match status" value="1"/>
</dbReference>
<evidence type="ECO:0000313" key="8">
    <source>
        <dbReference type="Proteomes" id="UP000001745"/>
    </source>
</evidence>
<dbReference type="GeneID" id="8108369"/>
<name>B8M7L3_TALSN</name>
<dbReference type="PANTHER" id="PTHR47540">
    <property type="entry name" value="THIAMINE REPRESSIBLE GENES REGULATORY PROTEIN THI5"/>
    <property type="match status" value="1"/>
</dbReference>
<dbReference type="InterPro" id="IPR036864">
    <property type="entry name" value="Zn2-C6_fun-type_DNA-bd_sf"/>
</dbReference>
<keyword evidence="5" id="KW-0539">Nucleus</keyword>
<dbReference type="InterPro" id="IPR001138">
    <property type="entry name" value="Zn2Cys6_DnaBD"/>
</dbReference>
<evidence type="ECO:0000313" key="7">
    <source>
        <dbReference type="EMBL" id="EED19566.1"/>
    </source>
</evidence>
<dbReference type="InParanoid" id="B8M7L3"/>
<evidence type="ECO:0000259" key="6">
    <source>
        <dbReference type="PROSITE" id="PS50048"/>
    </source>
</evidence>
<evidence type="ECO:0000256" key="3">
    <source>
        <dbReference type="ARBA" id="ARBA00023125"/>
    </source>
</evidence>
<dbReference type="VEuPathDB" id="FungiDB:TSTA_028530"/>
<dbReference type="Proteomes" id="UP000001745">
    <property type="component" value="Unassembled WGS sequence"/>
</dbReference>
<reference evidence="8" key="1">
    <citation type="journal article" date="2015" name="Genome Announc.">
        <title>Genome sequence of the AIDS-associated pathogen Penicillium marneffei (ATCC18224) and its near taxonomic relative Talaromyces stipitatus (ATCC10500).</title>
        <authorList>
            <person name="Nierman W.C."/>
            <person name="Fedorova-Abrams N.D."/>
            <person name="Andrianopoulos A."/>
        </authorList>
    </citation>
    <scope>NUCLEOTIDE SEQUENCE [LARGE SCALE GENOMIC DNA]</scope>
    <source>
        <strain evidence="8">ATCC 10500 / CBS 375.48 / QM 6759 / NRRL 1006</strain>
    </source>
</reference>
<protein>
    <submittedName>
        <fullName evidence="7">C6 transcription factor GliZ-like, putative</fullName>
    </submittedName>
</protein>